<gene>
    <name evidence="2" type="ORF">MtrunA17_Chr2g0313701</name>
</gene>
<protein>
    <submittedName>
        <fullName evidence="2">Putative FBD domain-containing protein</fullName>
    </submittedName>
</protein>
<dbReference type="EMBL" id="PSQE01000002">
    <property type="protein sequence ID" value="RHN74751.1"/>
    <property type="molecule type" value="Genomic_DNA"/>
</dbReference>
<comment type="caution">
    <text evidence="2">The sequence shown here is derived from an EMBL/GenBank/DDBJ whole genome shotgun (WGS) entry which is preliminary data.</text>
</comment>
<dbReference type="Pfam" id="PF08387">
    <property type="entry name" value="FBD"/>
    <property type="match status" value="1"/>
</dbReference>
<dbReference type="InterPro" id="IPR006566">
    <property type="entry name" value="FBD"/>
</dbReference>
<evidence type="ECO:0000313" key="3">
    <source>
        <dbReference type="Proteomes" id="UP000265566"/>
    </source>
</evidence>
<evidence type="ECO:0000259" key="1">
    <source>
        <dbReference type="Pfam" id="PF08387"/>
    </source>
</evidence>
<feature type="domain" description="FBD" evidence="1">
    <location>
        <begin position="29"/>
        <end position="72"/>
    </location>
</feature>
<accession>A0A396JDP8</accession>
<organism evidence="2 3">
    <name type="scientific">Medicago truncatula</name>
    <name type="common">Barrel medic</name>
    <name type="synonym">Medicago tribuloides</name>
    <dbReference type="NCBI Taxonomy" id="3880"/>
    <lineage>
        <taxon>Eukaryota</taxon>
        <taxon>Viridiplantae</taxon>
        <taxon>Streptophyta</taxon>
        <taxon>Embryophyta</taxon>
        <taxon>Tracheophyta</taxon>
        <taxon>Spermatophyta</taxon>
        <taxon>Magnoliopsida</taxon>
        <taxon>eudicotyledons</taxon>
        <taxon>Gunneridae</taxon>
        <taxon>Pentapetalae</taxon>
        <taxon>rosids</taxon>
        <taxon>fabids</taxon>
        <taxon>Fabales</taxon>
        <taxon>Fabaceae</taxon>
        <taxon>Papilionoideae</taxon>
        <taxon>50 kb inversion clade</taxon>
        <taxon>NPAAA clade</taxon>
        <taxon>Hologalegina</taxon>
        <taxon>IRL clade</taxon>
        <taxon>Trifolieae</taxon>
        <taxon>Medicago</taxon>
    </lineage>
</organism>
<dbReference type="Gramene" id="rna10860">
    <property type="protein sequence ID" value="RHN74751.1"/>
    <property type="gene ID" value="gene10860"/>
</dbReference>
<dbReference type="AlphaFoldDB" id="A0A396JDP8"/>
<evidence type="ECO:0000313" key="2">
    <source>
        <dbReference type="EMBL" id="RHN74751.1"/>
    </source>
</evidence>
<dbReference type="Proteomes" id="UP000265566">
    <property type="component" value="Chromosome 2"/>
</dbReference>
<proteinExistence type="predicted"/>
<sequence length="125" mass="14394">MDYIYNGGVTDQNDNACLPYPGVLFWEKREPCRCVIYQLKSLCIRGYTGGEFEYEFVKYLILNGGVIENITLWFLDDCSWNKVVATNCLLSYPKLSSKLSFDLKPGAIFARKYSGSFNKWVTTLR</sequence>
<name>A0A396JDP8_MEDTR</name>
<reference evidence="3" key="1">
    <citation type="journal article" date="2018" name="Nat. Plants">
        <title>Whole-genome landscape of Medicago truncatula symbiotic genes.</title>
        <authorList>
            <person name="Pecrix Y."/>
            <person name="Staton S.E."/>
            <person name="Sallet E."/>
            <person name="Lelandais-Briere C."/>
            <person name="Moreau S."/>
            <person name="Carrere S."/>
            <person name="Blein T."/>
            <person name="Jardinaud M.F."/>
            <person name="Latrasse D."/>
            <person name="Zouine M."/>
            <person name="Zahm M."/>
            <person name="Kreplak J."/>
            <person name="Mayjonade B."/>
            <person name="Satge C."/>
            <person name="Perez M."/>
            <person name="Cauet S."/>
            <person name="Marande W."/>
            <person name="Chantry-Darmon C."/>
            <person name="Lopez-Roques C."/>
            <person name="Bouchez O."/>
            <person name="Berard A."/>
            <person name="Debelle F."/>
            <person name="Munos S."/>
            <person name="Bendahmane A."/>
            <person name="Berges H."/>
            <person name="Niebel A."/>
            <person name="Buitink J."/>
            <person name="Frugier F."/>
            <person name="Benhamed M."/>
            <person name="Crespi M."/>
            <person name="Gouzy J."/>
            <person name="Gamas P."/>
        </authorList>
    </citation>
    <scope>NUCLEOTIDE SEQUENCE [LARGE SCALE GENOMIC DNA]</scope>
    <source>
        <strain evidence="3">cv. Jemalong A17</strain>
    </source>
</reference>